<evidence type="ECO:0000259" key="1">
    <source>
        <dbReference type="Pfam" id="PF06172"/>
    </source>
</evidence>
<evidence type="ECO:0000313" key="2">
    <source>
        <dbReference type="EMBL" id="SEG21075.1"/>
    </source>
</evidence>
<dbReference type="RefSeq" id="WP_103933085.1">
    <property type="nucleotide sequence ID" value="NZ_FNVA01000003.1"/>
</dbReference>
<dbReference type="SUPFAM" id="SSF51182">
    <property type="entry name" value="RmlC-like cupins"/>
    <property type="match status" value="1"/>
</dbReference>
<dbReference type="Pfam" id="PF06172">
    <property type="entry name" value="Cupin_5"/>
    <property type="match status" value="1"/>
</dbReference>
<dbReference type="InterPro" id="IPR014710">
    <property type="entry name" value="RmlC-like_jellyroll"/>
</dbReference>
<dbReference type="CDD" id="cd06121">
    <property type="entry name" value="cupin_YML079wp"/>
    <property type="match status" value="1"/>
</dbReference>
<dbReference type="OrthoDB" id="9798288at2"/>
<dbReference type="InterPro" id="IPR011051">
    <property type="entry name" value="RmlC_Cupin_sf"/>
</dbReference>
<dbReference type="InterPro" id="IPR039935">
    <property type="entry name" value="YML079W-like"/>
</dbReference>
<accession>A0A1H5YBD9</accession>
<protein>
    <recommendedName>
        <fullName evidence="1">DUF985 domain-containing protein</fullName>
    </recommendedName>
</protein>
<dbReference type="AlphaFoldDB" id="A0A1H5YBD9"/>
<organism evidence="2 3">
    <name type="scientific">Bryocella elongata</name>
    <dbReference type="NCBI Taxonomy" id="863522"/>
    <lineage>
        <taxon>Bacteria</taxon>
        <taxon>Pseudomonadati</taxon>
        <taxon>Acidobacteriota</taxon>
        <taxon>Terriglobia</taxon>
        <taxon>Terriglobales</taxon>
        <taxon>Acidobacteriaceae</taxon>
        <taxon>Bryocella</taxon>
    </lineage>
</organism>
<dbReference type="PANTHER" id="PTHR33387">
    <property type="entry name" value="RMLC-LIKE JELLY ROLL FOLD PROTEIN"/>
    <property type="match status" value="1"/>
</dbReference>
<feature type="domain" description="DUF985" evidence="1">
    <location>
        <begin position="13"/>
        <end position="149"/>
    </location>
</feature>
<dbReference type="Proteomes" id="UP000236728">
    <property type="component" value="Unassembled WGS sequence"/>
</dbReference>
<sequence>MAALTASDVKALFNLQPHPREGGWYIRTWESEELIAPESFSDGRYNSPRRTSTAIYYLLEPGTFSEMHMLQSDEIFHHYLGDAVEMLQCFADGTSKRVVLGKDIAAGELLQTVVPRGVWQGSHLLKQDDPNAWALLGCTVTPGFEFEDYADAPREELIARWPGQHELLTKLTHE</sequence>
<dbReference type="PANTHER" id="PTHR33387:SF3">
    <property type="entry name" value="DUF985 DOMAIN-CONTAINING PROTEIN"/>
    <property type="match status" value="1"/>
</dbReference>
<evidence type="ECO:0000313" key="3">
    <source>
        <dbReference type="Proteomes" id="UP000236728"/>
    </source>
</evidence>
<reference evidence="2 3" key="1">
    <citation type="submission" date="2016-10" db="EMBL/GenBank/DDBJ databases">
        <authorList>
            <person name="de Groot N.N."/>
        </authorList>
    </citation>
    <scope>NUCLEOTIDE SEQUENCE [LARGE SCALE GENOMIC DNA]</scope>
    <source>
        <strain evidence="2 3">DSM 22489</strain>
    </source>
</reference>
<gene>
    <name evidence="2" type="ORF">SAMN05421819_2213</name>
</gene>
<dbReference type="Gene3D" id="2.60.120.10">
    <property type="entry name" value="Jelly Rolls"/>
    <property type="match status" value="1"/>
</dbReference>
<dbReference type="InterPro" id="IPR009327">
    <property type="entry name" value="Cupin_DUF985"/>
</dbReference>
<dbReference type="EMBL" id="FNVA01000003">
    <property type="protein sequence ID" value="SEG21075.1"/>
    <property type="molecule type" value="Genomic_DNA"/>
</dbReference>
<proteinExistence type="predicted"/>
<keyword evidence="3" id="KW-1185">Reference proteome</keyword>
<name>A0A1H5YBD9_9BACT</name>